<dbReference type="OrthoDB" id="63267at2759"/>
<comment type="caution">
    <text evidence="2">The sequence shown here is derived from an EMBL/GenBank/DDBJ whole genome shotgun (WGS) entry which is preliminary data.</text>
</comment>
<dbReference type="Proteomes" id="UP000024635">
    <property type="component" value="Unassembled WGS sequence"/>
</dbReference>
<dbReference type="AlphaFoldDB" id="A0A016WZZ3"/>
<proteinExistence type="predicted"/>
<accession>A0A016WZZ3</accession>
<feature type="compositionally biased region" description="Polar residues" evidence="1">
    <location>
        <begin position="66"/>
        <end position="84"/>
    </location>
</feature>
<keyword evidence="3" id="KW-1185">Reference proteome</keyword>
<dbReference type="EMBL" id="JARK01000057">
    <property type="protein sequence ID" value="EYC44543.1"/>
    <property type="molecule type" value="Genomic_DNA"/>
</dbReference>
<evidence type="ECO:0000313" key="3">
    <source>
        <dbReference type="Proteomes" id="UP000024635"/>
    </source>
</evidence>
<evidence type="ECO:0000256" key="1">
    <source>
        <dbReference type="SAM" id="MobiDB-lite"/>
    </source>
</evidence>
<reference evidence="3" key="1">
    <citation type="journal article" date="2015" name="Nat. Genet.">
        <title>The genome and transcriptome of the zoonotic hookworm Ancylostoma ceylanicum identify infection-specific gene families.</title>
        <authorList>
            <person name="Schwarz E.M."/>
            <person name="Hu Y."/>
            <person name="Antoshechkin I."/>
            <person name="Miller M.M."/>
            <person name="Sternberg P.W."/>
            <person name="Aroian R.V."/>
        </authorList>
    </citation>
    <scope>NUCLEOTIDE SEQUENCE</scope>
    <source>
        <strain evidence="3">HY135</strain>
    </source>
</reference>
<gene>
    <name evidence="2" type="primary">Acey_s0457.g1791</name>
    <name evidence="2" type="ORF">Y032_0457g1791</name>
</gene>
<feature type="region of interest" description="Disordered" evidence="1">
    <location>
        <begin position="57"/>
        <end position="84"/>
    </location>
</feature>
<name>A0A016WZZ3_9BILA</name>
<organism evidence="2 3">
    <name type="scientific">Ancylostoma ceylanicum</name>
    <dbReference type="NCBI Taxonomy" id="53326"/>
    <lineage>
        <taxon>Eukaryota</taxon>
        <taxon>Metazoa</taxon>
        <taxon>Ecdysozoa</taxon>
        <taxon>Nematoda</taxon>
        <taxon>Chromadorea</taxon>
        <taxon>Rhabditida</taxon>
        <taxon>Rhabditina</taxon>
        <taxon>Rhabditomorpha</taxon>
        <taxon>Strongyloidea</taxon>
        <taxon>Ancylostomatidae</taxon>
        <taxon>Ancylostomatinae</taxon>
        <taxon>Ancylostoma</taxon>
    </lineage>
</organism>
<evidence type="ECO:0008006" key="4">
    <source>
        <dbReference type="Google" id="ProtNLM"/>
    </source>
</evidence>
<protein>
    <recommendedName>
        <fullName evidence="4">Protein kinase domain-containing protein</fullName>
    </recommendedName>
</protein>
<evidence type="ECO:0000313" key="2">
    <source>
        <dbReference type="EMBL" id="EYC44543.1"/>
    </source>
</evidence>
<sequence>MRAQPVEHIVASVLSSKEECSNSIVVEITSNLSLFLEEGEYYNINIPPEYEEEMEKVRRRMEVTRDQGSVRSNTDSRHSLSGAQSQIVKESDFTFLTVLGKGSFGKMIIYTVPRSSHVFSSVQ</sequence>